<dbReference type="Gene3D" id="3.30.559.10">
    <property type="entry name" value="Chloramphenicol acetyltransferase-like domain"/>
    <property type="match status" value="2"/>
</dbReference>
<dbReference type="PROSITE" id="PS50075">
    <property type="entry name" value="CARRIER"/>
    <property type="match status" value="1"/>
</dbReference>
<dbReference type="InterPro" id="IPR009081">
    <property type="entry name" value="PP-bd_ACP"/>
</dbReference>
<dbReference type="InterPro" id="IPR036736">
    <property type="entry name" value="ACP-like_sf"/>
</dbReference>
<dbReference type="InterPro" id="IPR010071">
    <property type="entry name" value="AA_adenyl_dom"/>
</dbReference>
<dbReference type="SUPFAM" id="SSF56801">
    <property type="entry name" value="Acetyl-CoA synthetase-like"/>
    <property type="match status" value="1"/>
</dbReference>
<dbReference type="PANTHER" id="PTHR45527">
    <property type="entry name" value="NONRIBOSOMAL PEPTIDE SYNTHETASE"/>
    <property type="match status" value="1"/>
</dbReference>
<keyword evidence="3" id="KW-0597">Phosphoprotein</keyword>
<dbReference type="Proteomes" id="UP000658514">
    <property type="component" value="Unassembled WGS sequence"/>
</dbReference>
<name>A0ABR8AIA5_9CYAN</name>
<reference evidence="6 7" key="1">
    <citation type="journal article" date="2020" name="ISME J.">
        <title>Comparative genomics reveals insights into cyanobacterial evolution and habitat adaptation.</title>
        <authorList>
            <person name="Chen M.Y."/>
            <person name="Teng W.K."/>
            <person name="Zhao L."/>
            <person name="Hu C.X."/>
            <person name="Zhou Y.K."/>
            <person name="Han B.P."/>
            <person name="Song L.R."/>
            <person name="Shu W.S."/>
        </authorList>
    </citation>
    <scope>NUCLEOTIDE SEQUENCE [LARGE SCALE GENOMIC DNA]</scope>
    <source>
        <strain evidence="6 7">FACHB-288</strain>
    </source>
</reference>
<dbReference type="InterPro" id="IPR042098">
    <property type="entry name" value="TauD-like_sf"/>
</dbReference>
<dbReference type="Gene3D" id="1.10.1200.10">
    <property type="entry name" value="ACP-like"/>
    <property type="match status" value="1"/>
</dbReference>
<sequence length="1906" mass="216453">MSDLNQRIAQLSPEKRELLLQRLNQKQAIIAPSQIPRQSRDSNHFPLSFAQQRLWFLSQLEPNNPFYNQPTALRLTGQLNIAILKQSLKEIIRRHETLRTTFTIVNDKPVQVINSAVDLTLPLVDLQNLTPNLQEQEVQKLAAQEAQQPFNLEQGPLLRVTILKLSAIEHVVLFTTHHIVSDGWSVGILVEEVAKIYTALANNQPAPLPELPIQYADFAVWQRQYLTTEVINTQISYWRNHLGTTPPLLDLPHDYPRPAILSYQGNTKFFLLSESLTKALKALSQQEGVTLFMTLLTAFKILLHRYSQQDDIVVGTAIANRHRAEIEPLIGFFVNTLVLRTNLAGNPSFRQLLQQVREVTLGAYAHQDLPFEQLVEELQPERHLNRNPLFDVMFDFHNEPVQELKLPELTFSLLSEQRQTAIFDLAVTMAETEQGLAGTIEYSTDLFNASTIERMLGHFQVLLAAIVAQPEQSLANLPLLTPFEQHQLLREWNQTAVDYPSDKCIQELFQQQVECTPDAVAVVYKNQQLTYRELNTKANQLAHYLHSLGVHQNVLVGICIERSIEMIVALLGVLKAGGAYLPLDPAYPQERLSFMLHDSQVTVLLTQQKLLSSLPIKNCSLVCLDTDWQIISQQSQVNPVTHSTPDDLAYVIYTSGSTGKSKGVAIAHCSLVNKFYAWAKAYQLDCLTSHLQMASFAFDVFSGDLIRALCSGAKLVLCPREWLLEAEKLYQLMLAEKVDSAEFVPVVLKNLVQYLERTEQNLHFMRLLVVGSDTLYVKDYQEFQRFCGEQTRLINSYGVTEATIDSTYFESTEIKLSDNKLVPIGRPLANTEIYILDSHLQLVPIGISGEIYIGGVGLAQGYLHRPDLTTEKFILWNGEKRLYKTGDKAKYLADGNIEFLGRLDYQIKLRGFRIELREIEAVINQHPGILASVVLLREDEPGNKTLVAYIALDAPNQLTSSELRRFLESKLPNYMLPNAFVILEALPLTPNGKVDRQALPLPDATQLIQQSNFVPASTPVQQMLVGIWKQVLGIEKLGIHDHFFELGGHSLLATQLISRIRQILHLELPLRCLFESPTIAKLAAVIQTMVMQGQNWQNYPILPCSRQVKLPLSFAQNRLWFIDQLQPGNSAYNIFNGFRLQGSLNITALEQSINEIIRRHEILRTQFIAVDGQPVQVIIPELQLTLPVIDLQTLSAPAQAAAVQQLITQAAQQPFDLTQAPLLRLSLLKLNPTEHIVLFAMHHIISDAWSMGILIRELTVIYQAYLDGEASPLAELSIQYADFAVWQREWLQGEMLQTQLSYWKQQLAGSLPVLNLPYSQTKANTNRSGIHTFKLSTELSIALEKLSREADVTLFMTMVAGLQTMLYRYTGQDDIVIGTDVANRNRAETEGLIGFFVNLLVLRTNLGGYPSFRELLQRVREVTLGAYNHQDLPFEKLVEELQPERSLSHTPLFQVLLVMDNVPTANLELPGLTLLPLEANNQKAKFDLALFVSEIEQEIEASWCYNADLFDTATILRMSEHFQELLHSIVTNPDARINTLDMLTKAEKQQKNMGEINQEASKFKKFMGIKPKSVKLPAGELVKIDYLQPEQIIPLVIKPNISEFDIIDWARNNREFLSSKLQHHGAILFRDCQIDSVARFEQLAQAICPELFGEYGDLPREEFGSKVYGSTPYPADQAILFHNESSHMHCWPLKIWFFCLQPAQQGGETPIVDCRQLYQLLDSQIRETLEKKQLMYVRNYIEGLDVSWQDFFHTSDKTVVENYCHQAGIEFEWLANNNLRTRQIRPAIVNHPHTKEKVFFNQIQLHHISCLEPTVRESLLSMFGEENLPRNVYYGDGSAIEAEVMAEINQVYQQATISFPWQQGDVLMLDNMLTAHGRFPYVGPRKIVVAMGEILTIQNSKFKIQN</sequence>
<dbReference type="NCBIfam" id="TIGR01733">
    <property type="entry name" value="AA-adenyl-dom"/>
    <property type="match status" value="1"/>
</dbReference>
<dbReference type="RefSeq" id="WP_190549563.1">
    <property type="nucleotide sequence ID" value="NZ_CAWPNO010000103.1"/>
</dbReference>
<comment type="cofactor">
    <cofactor evidence="1">
        <name>pantetheine 4'-phosphate</name>
        <dbReference type="ChEBI" id="CHEBI:47942"/>
    </cofactor>
</comment>
<evidence type="ECO:0000256" key="4">
    <source>
        <dbReference type="ARBA" id="ARBA00023002"/>
    </source>
</evidence>
<dbReference type="InterPro" id="IPR025110">
    <property type="entry name" value="AMP-bd_C"/>
</dbReference>
<dbReference type="Gene3D" id="3.30.559.30">
    <property type="entry name" value="Nonribosomal peptide synthetase, condensation domain"/>
    <property type="match status" value="2"/>
</dbReference>
<evidence type="ECO:0000259" key="5">
    <source>
        <dbReference type="PROSITE" id="PS50075"/>
    </source>
</evidence>
<dbReference type="InterPro" id="IPR000873">
    <property type="entry name" value="AMP-dep_synth/lig_dom"/>
</dbReference>
<accession>A0ABR8AIA5</accession>
<dbReference type="InterPro" id="IPR045851">
    <property type="entry name" value="AMP-bd_C_sf"/>
</dbReference>
<dbReference type="Gene3D" id="3.30.300.30">
    <property type="match status" value="1"/>
</dbReference>
<dbReference type="InterPro" id="IPR020845">
    <property type="entry name" value="AMP-binding_CS"/>
</dbReference>
<keyword evidence="2" id="KW-0596">Phosphopantetheine</keyword>
<dbReference type="Gene3D" id="3.40.50.980">
    <property type="match status" value="2"/>
</dbReference>
<protein>
    <submittedName>
        <fullName evidence="6">Amino acid adenylation domain-containing protein</fullName>
    </submittedName>
</protein>
<organism evidence="6 7">
    <name type="scientific">Calothrix parietina FACHB-288</name>
    <dbReference type="NCBI Taxonomy" id="2692896"/>
    <lineage>
        <taxon>Bacteria</taxon>
        <taxon>Bacillati</taxon>
        <taxon>Cyanobacteriota</taxon>
        <taxon>Cyanophyceae</taxon>
        <taxon>Nostocales</taxon>
        <taxon>Calotrichaceae</taxon>
        <taxon>Calothrix</taxon>
    </lineage>
</organism>
<dbReference type="InterPro" id="IPR006162">
    <property type="entry name" value="Ppantetheine_attach_site"/>
</dbReference>
<dbReference type="Gene3D" id="2.30.38.10">
    <property type="entry name" value="Luciferase, Domain 3"/>
    <property type="match status" value="1"/>
</dbReference>
<gene>
    <name evidence="6" type="ORF">H6G24_30580</name>
</gene>
<dbReference type="Gene3D" id="3.60.130.10">
    <property type="entry name" value="Clavaminate synthase-like"/>
    <property type="match status" value="1"/>
</dbReference>
<evidence type="ECO:0000256" key="1">
    <source>
        <dbReference type="ARBA" id="ARBA00001957"/>
    </source>
</evidence>
<dbReference type="PANTHER" id="PTHR45527:SF1">
    <property type="entry name" value="FATTY ACID SYNTHASE"/>
    <property type="match status" value="1"/>
</dbReference>
<evidence type="ECO:0000313" key="6">
    <source>
        <dbReference type="EMBL" id="MBD2199772.1"/>
    </source>
</evidence>
<dbReference type="Pfam" id="PF02668">
    <property type="entry name" value="TauD"/>
    <property type="match status" value="1"/>
</dbReference>
<keyword evidence="7" id="KW-1185">Reference proteome</keyword>
<dbReference type="Pfam" id="PF00550">
    <property type="entry name" value="PP-binding"/>
    <property type="match status" value="1"/>
</dbReference>
<dbReference type="InterPro" id="IPR023213">
    <property type="entry name" value="CAT-like_dom_sf"/>
</dbReference>
<dbReference type="InterPro" id="IPR001242">
    <property type="entry name" value="Condensation_dom"/>
</dbReference>
<dbReference type="SUPFAM" id="SSF47336">
    <property type="entry name" value="ACP-like"/>
    <property type="match status" value="1"/>
</dbReference>
<dbReference type="PROSITE" id="PS00012">
    <property type="entry name" value="PHOSPHOPANTETHEINE"/>
    <property type="match status" value="1"/>
</dbReference>
<comment type="caution">
    <text evidence="6">The sequence shown here is derived from an EMBL/GenBank/DDBJ whole genome shotgun (WGS) entry which is preliminary data.</text>
</comment>
<dbReference type="InterPro" id="IPR020806">
    <property type="entry name" value="PKS_PP-bd"/>
</dbReference>
<dbReference type="CDD" id="cd19531">
    <property type="entry name" value="LCL_NRPS-like"/>
    <property type="match status" value="2"/>
</dbReference>
<dbReference type="PROSITE" id="PS00455">
    <property type="entry name" value="AMP_BINDING"/>
    <property type="match status" value="1"/>
</dbReference>
<dbReference type="Pfam" id="PF13193">
    <property type="entry name" value="AMP-binding_C"/>
    <property type="match status" value="1"/>
</dbReference>
<dbReference type="SUPFAM" id="SSF52777">
    <property type="entry name" value="CoA-dependent acyltransferases"/>
    <property type="match status" value="4"/>
</dbReference>
<dbReference type="EMBL" id="JACJQH010000067">
    <property type="protein sequence ID" value="MBD2199772.1"/>
    <property type="molecule type" value="Genomic_DNA"/>
</dbReference>
<dbReference type="CDD" id="cd05930">
    <property type="entry name" value="A_NRPS"/>
    <property type="match status" value="1"/>
</dbReference>
<keyword evidence="4" id="KW-0560">Oxidoreductase</keyword>
<dbReference type="SUPFAM" id="SSF51197">
    <property type="entry name" value="Clavaminate synthase-like"/>
    <property type="match status" value="1"/>
</dbReference>
<dbReference type="Pfam" id="PF00501">
    <property type="entry name" value="AMP-binding"/>
    <property type="match status" value="1"/>
</dbReference>
<dbReference type="SMART" id="SM00823">
    <property type="entry name" value="PKS_PP"/>
    <property type="match status" value="1"/>
</dbReference>
<evidence type="ECO:0000256" key="2">
    <source>
        <dbReference type="ARBA" id="ARBA00022450"/>
    </source>
</evidence>
<feature type="domain" description="Carrier" evidence="5">
    <location>
        <begin position="1015"/>
        <end position="1090"/>
    </location>
</feature>
<evidence type="ECO:0000313" key="7">
    <source>
        <dbReference type="Proteomes" id="UP000658514"/>
    </source>
</evidence>
<proteinExistence type="predicted"/>
<dbReference type="InterPro" id="IPR003819">
    <property type="entry name" value="TauD/TfdA-like"/>
</dbReference>
<evidence type="ECO:0000256" key="3">
    <source>
        <dbReference type="ARBA" id="ARBA00022553"/>
    </source>
</evidence>
<dbReference type="Pfam" id="PF00668">
    <property type="entry name" value="Condensation"/>
    <property type="match status" value="2"/>
</dbReference>